<evidence type="ECO:0000256" key="5">
    <source>
        <dbReference type="SAM" id="MobiDB-lite"/>
    </source>
</evidence>
<dbReference type="RefSeq" id="WP_232536935.1">
    <property type="nucleotide sequence ID" value="NZ_CP022098.1"/>
</dbReference>
<dbReference type="KEGG" id="cfus:CYFUS_006348"/>
<gene>
    <name evidence="6" type="ORF">CYFUS_006348</name>
</gene>
<dbReference type="EMBL" id="CP022098">
    <property type="protein sequence ID" value="ATB40886.1"/>
    <property type="molecule type" value="Genomic_DNA"/>
</dbReference>
<dbReference type="Gene3D" id="3.40.190.10">
    <property type="entry name" value="Periplasmic binding protein-like II"/>
    <property type="match status" value="2"/>
</dbReference>
<evidence type="ECO:0000313" key="7">
    <source>
        <dbReference type="Proteomes" id="UP000217257"/>
    </source>
</evidence>
<evidence type="ECO:0000256" key="3">
    <source>
        <dbReference type="ARBA" id="ARBA00022448"/>
    </source>
</evidence>
<protein>
    <submittedName>
        <fullName evidence="6">Putative solute-binding component of ABC transporter</fullName>
    </submittedName>
</protein>
<proteinExistence type="inferred from homology"/>
<evidence type="ECO:0000313" key="6">
    <source>
        <dbReference type="EMBL" id="ATB40886.1"/>
    </source>
</evidence>
<comment type="similarity">
    <text evidence="2">Belongs to the bacterial solute-binding protein 1 family.</text>
</comment>
<evidence type="ECO:0000256" key="1">
    <source>
        <dbReference type="ARBA" id="ARBA00004418"/>
    </source>
</evidence>
<dbReference type="Proteomes" id="UP000217257">
    <property type="component" value="Chromosome"/>
</dbReference>
<sequence length="560" mass="61344">MKPSNADESGIRASSPPADRGAKSWWLGILLALLVAPASLAGGPPKSKEAQPAPARILPGSLNPEGAGVTVVKTGDLIPPRVAPACNPGSCPFAGQHVTVSVTNGSISWAVPELKDEFEAATGATLTIVLVPFGEHFDSFYSDVLNGVGKYDVTIAGAWWLGELVAQDYIITYDKYYNDARFPKWDIDEVLPGPRSLLSYGGKKYMVANDHDGQVMYYRRDLLEDPRHQAAFMQKFGYALAVPKTWEQFRDVAEYFNGRDLNGDGVPDNGLGIALKPGAQSMFNYISLSAPFVIGPDNPRLYWFDPKTMKPLIDGPGHVRALEVLVDLVRFGPREMLSWDMGKSWDYFLAGRSALTFTWGDLGALAQQEGSKVKGKVGSAPIPGTHGYYSIAQHKWVKTGQPNLVGNTTGGSWAGVISKYSKAPEAAYYLLALMASKEKSQVYAARGWDGIDPGRRFHFLPPNGSGRLDTYLKAGWDEADIRDYLRAYSDNFGNRLQLPYLRVPGAYSYWQALDVHLAEAESGQLSPEAALKAAAVDFEEITLRLGRERQRRAYRASMGF</sequence>
<reference evidence="6 7" key="1">
    <citation type="submission" date="2017-06" db="EMBL/GenBank/DDBJ databases">
        <title>Sequencing and comparative analysis of myxobacterial genomes.</title>
        <authorList>
            <person name="Rupp O."/>
            <person name="Goesmann A."/>
            <person name="Sogaard-Andersen L."/>
        </authorList>
    </citation>
    <scope>NUCLEOTIDE SEQUENCE [LARGE SCALE GENOMIC DNA]</scope>
    <source>
        <strain evidence="6 7">DSM 52655</strain>
    </source>
</reference>
<dbReference type="InterPro" id="IPR050490">
    <property type="entry name" value="Bact_solute-bd_prot1"/>
</dbReference>
<dbReference type="AlphaFoldDB" id="A0A250JCH9"/>
<feature type="region of interest" description="Disordered" evidence="5">
    <location>
        <begin position="1"/>
        <end position="20"/>
    </location>
</feature>
<dbReference type="Pfam" id="PF01547">
    <property type="entry name" value="SBP_bac_1"/>
    <property type="match status" value="1"/>
</dbReference>
<dbReference type="GO" id="GO:0042597">
    <property type="term" value="C:periplasmic space"/>
    <property type="evidence" value="ECO:0007669"/>
    <property type="project" value="UniProtKB-SubCell"/>
</dbReference>
<dbReference type="SUPFAM" id="SSF53850">
    <property type="entry name" value="Periplasmic binding protein-like II"/>
    <property type="match status" value="1"/>
</dbReference>
<evidence type="ECO:0000256" key="2">
    <source>
        <dbReference type="ARBA" id="ARBA00008520"/>
    </source>
</evidence>
<accession>A0A250JCH9</accession>
<organism evidence="6 7">
    <name type="scientific">Cystobacter fuscus</name>
    <dbReference type="NCBI Taxonomy" id="43"/>
    <lineage>
        <taxon>Bacteria</taxon>
        <taxon>Pseudomonadati</taxon>
        <taxon>Myxococcota</taxon>
        <taxon>Myxococcia</taxon>
        <taxon>Myxococcales</taxon>
        <taxon>Cystobacterineae</taxon>
        <taxon>Archangiaceae</taxon>
        <taxon>Cystobacter</taxon>
    </lineage>
</organism>
<keyword evidence="4" id="KW-0732">Signal</keyword>
<comment type="subcellular location">
    <subcellularLocation>
        <location evidence="1">Periplasm</location>
    </subcellularLocation>
</comment>
<name>A0A250JCH9_9BACT</name>
<evidence type="ECO:0000256" key="4">
    <source>
        <dbReference type="ARBA" id="ARBA00022729"/>
    </source>
</evidence>
<dbReference type="PANTHER" id="PTHR43649">
    <property type="entry name" value="ARABINOSE-BINDING PROTEIN-RELATED"/>
    <property type="match status" value="1"/>
</dbReference>
<keyword evidence="3" id="KW-0813">Transport</keyword>
<dbReference type="InterPro" id="IPR006059">
    <property type="entry name" value="SBP"/>
</dbReference>
<dbReference type="PANTHER" id="PTHR43649:SF34">
    <property type="entry name" value="ABC TRANSPORTER PERIPLASMIC-BINDING PROTEIN YCJN-RELATED"/>
    <property type="match status" value="1"/>
</dbReference>